<gene>
    <name evidence="1" type="ORF">GWI72_19685</name>
</gene>
<dbReference type="EMBL" id="JAABLQ010000004">
    <property type="protein sequence ID" value="NBN80503.1"/>
    <property type="molecule type" value="Genomic_DNA"/>
</dbReference>
<proteinExistence type="predicted"/>
<protein>
    <submittedName>
        <fullName evidence="1">Translation initiation factor IF-3</fullName>
    </submittedName>
</protein>
<reference evidence="2" key="1">
    <citation type="submission" date="2020-01" db="EMBL/GenBank/DDBJ databases">
        <authorList>
            <person name="Fang Y."/>
            <person name="Sun R."/>
            <person name="Nie L."/>
            <person name="He J."/>
            <person name="Hao L."/>
            <person name="Wang L."/>
            <person name="Su S."/>
            <person name="Lv E."/>
            <person name="Zhang Z."/>
            <person name="Xie R."/>
            <person name="Liu H."/>
        </authorList>
    </citation>
    <scope>NUCLEOTIDE SEQUENCE [LARGE SCALE GENOMIC DNA]</scope>
    <source>
        <strain evidence="2">XCT-53</strain>
    </source>
</reference>
<dbReference type="AlphaFoldDB" id="A0A7X5F6A2"/>
<dbReference type="Proteomes" id="UP000586722">
    <property type="component" value="Unassembled WGS sequence"/>
</dbReference>
<sequence>MVSGAGLVLQAVRIVLGFILGLTGAGVFLAWGFFQGLSDTSEPGLAGAVVATGLVSAALIGALAFVPAALAIVLAEAFRWRSFLYHVAVGGLIALALWGIGDIGPIPDDAAGGSSLRPGTTVALAAGFVAGAIYWLVAGRSSGTWRRAEG</sequence>
<name>A0A7X5F6A2_9HYPH</name>
<keyword evidence="1" id="KW-0396">Initiation factor</keyword>
<organism evidence="1 2">
    <name type="scientific">Pannonibacter tanglangensis</name>
    <dbReference type="NCBI Taxonomy" id="2750084"/>
    <lineage>
        <taxon>Bacteria</taxon>
        <taxon>Pseudomonadati</taxon>
        <taxon>Pseudomonadota</taxon>
        <taxon>Alphaproteobacteria</taxon>
        <taxon>Hyphomicrobiales</taxon>
        <taxon>Stappiaceae</taxon>
        <taxon>Pannonibacter</taxon>
    </lineage>
</organism>
<keyword evidence="1" id="KW-0648">Protein biosynthesis</keyword>
<accession>A0A7X5F6A2</accession>
<comment type="caution">
    <text evidence="1">The sequence shown here is derived from an EMBL/GenBank/DDBJ whole genome shotgun (WGS) entry which is preliminary data.</text>
</comment>
<dbReference type="GO" id="GO:0003743">
    <property type="term" value="F:translation initiation factor activity"/>
    <property type="evidence" value="ECO:0007669"/>
    <property type="project" value="UniProtKB-KW"/>
</dbReference>
<evidence type="ECO:0000313" key="2">
    <source>
        <dbReference type="Proteomes" id="UP000586722"/>
    </source>
</evidence>
<evidence type="ECO:0000313" key="1">
    <source>
        <dbReference type="EMBL" id="NBN80503.1"/>
    </source>
</evidence>
<dbReference type="RefSeq" id="WP_161678071.1">
    <property type="nucleotide sequence ID" value="NZ_JAABLP010000007.1"/>
</dbReference>
<keyword evidence="2" id="KW-1185">Reference proteome</keyword>